<dbReference type="PANTHER" id="PTHR12044">
    <property type="entry name" value="BCL2 INTERACTING MEDIATOR OF CELL DEATH"/>
    <property type="match status" value="1"/>
</dbReference>
<organism evidence="1 2">
    <name type="scientific">Ridgeia piscesae</name>
    <name type="common">Tubeworm</name>
    <dbReference type="NCBI Taxonomy" id="27915"/>
    <lineage>
        <taxon>Eukaryota</taxon>
        <taxon>Metazoa</taxon>
        <taxon>Spiralia</taxon>
        <taxon>Lophotrochozoa</taxon>
        <taxon>Annelida</taxon>
        <taxon>Polychaeta</taxon>
        <taxon>Sedentaria</taxon>
        <taxon>Canalipalpata</taxon>
        <taxon>Sabellida</taxon>
        <taxon>Siboglinidae</taxon>
        <taxon>Ridgeia</taxon>
    </lineage>
</organism>
<dbReference type="AlphaFoldDB" id="A0AAD9KIG5"/>
<reference evidence="1" key="1">
    <citation type="journal article" date="2023" name="Mol. Biol. Evol.">
        <title>Third-Generation Sequencing Reveals the Adaptive Role of the Epigenome in Three Deep-Sea Polychaetes.</title>
        <authorList>
            <person name="Perez M."/>
            <person name="Aroh O."/>
            <person name="Sun Y."/>
            <person name="Lan Y."/>
            <person name="Juniper S.K."/>
            <person name="Young C.R."/>
            <person name="Angers B."/>
            <person name="Qian P.Y."/>
        </authorList>
    </citation>
    <scope>NUCLEOTIDE SEQUENCE</scope>
    <source>
        <strain evidence="1">R07B-5</strain>
    </source>
</reference>
<evidence type="ECO:0000313" key="2">
    <source>
        <dbReference type="Proteomes" id="UP001209878"/>
    </source>
</evidence>
<dbReference type="InterPro" id="IPR016024">
    <property type="entry name" value="ARM-type_fold"/>
</dbReference>
<sequence>MEAILRALEQAMRQKNPDCIQHGMQLLAIILERHTGGVRLFSCASVVRQCLALVNGGILHHNFQLSDHAITALIHMLRREHLSSPVPYEALLTPIHSLLQKVDRCPRMHCRPVAPSQSKGRKGSEAGVTSWRSEQKIRAALIVVNKACNLAVLCGADPYANEETFSAPSQQQQQQLGDDEVTTTTTGSLQQFIFSLLRLIDESCVPVFMANYEYLQETEVYSSFLSLLSHIFGLWPAAADSLTRKLMCAGIIRLALEVSTKYGEEVKSCAISFLRHLLRHFMDKEDSCVSDNLRQDLDTGVSELIESYSCDVMHVLQLSVLESPDTSLRHVHYAALTLLHLAYTHEDRLAPEENVCEAIQTYISLHSPLDRLPHPVFKCLLLLSGQSPSLMECICVSAVTRSVVERVEQCEKTAQWCSRDPDLLHWCFSGQLTADSFGAPLVQFWMSLEDGEKVHEDESSQPSQILVAVAQNSTICVKTFMTMLVDGPQDCIVKVASCLRQLLRSNQEGRTLDSVALMKHFLPDILQRCLLNFNRSSDALSIRMLMDLYVEVKCQTPSDPLTPGDLSLTYHVCSMLSVMQTEQQQQEMAQQNSLKQSSFQFLNSLLVQSVYHCDNRVGNLLCSKASLLQLVESDTQEWAGGSGSQLLTLLLMQRVTPQVDQTVHIDVTKRLQLLLTSDPVLVTSTLMFWSAYLDTAHVTPALVTLYERRQRSPLMETEYVELGMDTSHVRLLFIYIQQHLIQDHDLVQQACLSCLDSLFRYIQEDEATCKHLTHQPWTEFILDVAFSQHQGAAQLPRWLWHFADILLRYQVSSLLSKHLAVLVNCFIECDEEAVDSSMVKLVTQVLNKNLVRLDGHRVNMAKSKLQVCASKRTTRSDNNRQALMMAAYPFISSG</sequence>
<dbReference type="SUPFAM" id="SSF48371">
    <property type="entry name" value="ARM repeat"/>
    <property type="match status" value="1"/>
</dbReference>
<dbReference type="EMBL" id="JAODUO010001015">
    <property type="protein sequence ID" value="KAK2171882.1"/>
    <property type="molecule type" value="Genomic_DNA"/>
</dbReference>
<dbReference type="PANTHER" id="PTHR12044:SF14">
    <property type="entry name" value="MEIOTIC DOUBLE-STRANDED BREAK FORMATION PROTEIN 1"/>
    <property type="match status" value="1"/>
</dbReference>
<dbReference type="Proteomes" id="UP001209878">
    <property type="component" value="Unassembled WGS sequence"/>
</dbReference>
<comment type="caution">
    <text evidence="1">The sequence shown here is derived from an EMBL/GenBank/DDBJ whole genome shotgun (WGS) entry which is preliminary data.</text>
</comment>
<dbReference type="GO" id="GO:0007127">
    <property type="term" value="P:meiosis I"/>
    <property type="evidence" value="ECO:0007669"/>
    <property type="project" value="TreeGrafter"/>
</dbReference>
<name>A0AAD9KIG5_RIDPI</name>
<dbReference type="InterPro" id="IPR052133">
    <property type="entry name" value="Immune_Signaling-Apoptosis_Reg"/>
</dbReference>
<protein>
    <submittedName>
        <fullName evidence="1">Uncharacterized protein</fullName>
    </submittedName>
</protein>
<gene>
    <name evidence="1" type="ORF">NP493_1016g02110</name>
</gene>
<evidence type="ECO:0000313" key="1">
    <source>
        <dbReference type="EMBL" id="KAK2171882.1"/>
    </source>
</evidence>
<keyword evidence="2" id="KW-1185">Reference proteome</keyword>
<accession>A0AAD9KIG5</accession>
<proteinExistence type="predicted"/>